<evidence type="ECO:0000313" key="1">
    <source>
        <dbReference type="EMBL" id="DAF92670.1"/>
    </source>
</evidence>
<proteinExistence type="predicted"/>
<protein>
    <submittedName>
        <fullName evidence="1">Holin protein</fullName>
    </submittedName>
</protein>
<name>A0A8S5UE66_9CAUD</name>
<organism evidence="1">
    <name type="scientific">Myoviridae sp. ct1AP5</name>
    <dbReference type="NCBI Taxonomy" id="2825017"/>
    <lineage>
        <taxon>Viruses</taxon>
        <taxon>Duplodnaviria</taxon>
        <taxon>Heunggongvirae</taxon>
        <taxon>Uroviricota</taxon>
        <taxon>Caudoviricetes</taxon>
    </lineage>
</organism>
<reference evidence="1" key="1">
    <citation type="journal article" date="2021" name="Proc. Natl. Acad. Sci. U.S.A.">
        <title>A Catalog of Tens of Thousands of Viruses from Human Metagenomes Reveals Hidden Associations with Chronic Diseases.</title>
        <authorList>
            <person name="Tisza M.J."/>
            <person name="Buck C.B."/>
        </authorList>
    </citation>
    <scope>NUCLEOTIDE SEQUENCE</scope>
    <source>
        <strain evidence="1">Ct1AP5</strain>
    </source>
</reference>
<dbReference type="EMBL" id="BK016070">
    <property type="protein sequence ID" value="DAF92670.1"/>
    <property type="molecule type" value="Genomic_DNA"/>
</dbReference>
<sequence length="83" mass="9642">MSLILKTLLKSAKENKALKDGMKGLLHNDIIYRCKKHLIIGFVTLDDLEELEYLYKPYRELGGNGTAEKMMNRVYQLPIKNEE</sequence>
<accession>A0A8S5UE66</accession>